<evidence type="ECO:0000313" key="1">
    <source>
        <dbReference type="EMBL" id="EDR03743.1"/>
    </source>
</evidence>
<sequence length="265" mass="30088">MQNKGVSWEYANEITDVGTLPQINSSNLFIVADSLILFEDEVFTVWDIHDSFYLANDEISGVPLIQHLPILNRFHSDLGQNGLTLLSPPSQWVSPGCRLPFFGLCTHFQGEAPTMQSYTFESIDSPHNSQPQRFDLLLTDTVDSLPLSIIETEEYLRHLRSCDQYLIIAWLDDSYVTLNLMHTPVRVGPRKHVPPKTRYLEFQSDHSEVIAVNDFDFCPAFGRLVLTTESGDIRIMDYLSPPVSKSPCQHPLFSVFGPFLTLILQ</sequence>
<accession>B0DNM1</accession>
<keyword evidence="2" id="KW-1185">Reference proteome</keyword>
<name>B0DNM1_LACBS</name>
<dbReference type="GeneID" id="6081231"/>
<dbReference type="AlphaFoldDB" id="B0DNM1"/>
<proteinExistence type="predicted"/>
<dbReference type="EMBL" id="DS547122">
    <property type="protein sequence ID" value="EDR03743.1"/>
    <property type="molecule type" value="Genomic_DNA"/>
</dbReference>
<organism evidence="2">
    <name type="scientific">Laccaria bicolor (strain S238N-H82 / ATCC MYA-4686)</name>
    <name type="common">Bicoloured deceiver</name>
    <name type="synonym">Laccaria laccata var. bicolor</name>
    <dbReference type="NCBI Taxonomy" id="486041"/>
    <lineage>
        <taxon>Eukaryota</taxon>
        <taxon>Fungi</taxon>
        <taxon>Dikarya</taxon>
        <taxon>Basidiomycota</taxon>
        <taxon>Agaricomycotina</taxon>
        <taxon>Agaricomycetes</taxon>
        <taxon>Agaricomycetidae</taxon>
        <taxon>Agaricales</taxon>
        <taxon>Agaricineae</taxon>
        <taxon>Hydnangiaceae</taxon>
        <taxon>Laccaria</taxon>
    </lineage>
</organism>
<gene>
    <name evidence="1" type="ORF">LACBIDRAFT_331158</name>
</gene>
<protein>
    <submittedName>
        <fullName evidence="1">Predicted protein</fullName>
    </submittedName>
</protein>
<dbReference type="Proteomes" id="UP000001194">
    <property type="component" value="Unassembled WGS sequence"/>
</dbReference>
<reference evidence="1 2" key="1">
    <citation type="journal article" date="2008" name="Nature">
        <title>The genome of Laccaria bicolor provides insights into mycorrhizal symbiosis.</title>
        <authorList>
            <person name="Martin F."/>
            <person name="Aerts A."/>
            <person name="Ahren D."/>
            <person name="Brun A."/>
            <person name="Danchin E.G.J."/>
            <person name="Duchaussoy F."/>
            <person name="Gibon J."/>
            <person name="Kohler A."/>
            <person name="Lindquist E."/>
            <person name="Pereda V."/>
            <person name="Salamov A."/>
            <person name="Shapiro H.J."/>
            <person name="Wuyts J."/>
            <person name="Blaudez D."/>
            <person name="Buee M."/>
            <person name="Brokstein P."/>
            <person name="Canbaeck B."/>
            <person name="Cohen D."/>
            <person name="Courty P.E."/>
            <person name="Coutinho P.M."/>
            <person name="Delaruelle C."/>
            <person name="Detter J.C."/>
            <person name="Deveau A."/>
            <person name="DiFazio S."/>
            <person name="Duplessis S."/>
            <person name="Fraissinet-Tachet L."/>
            <person name="Lucic E."/>
            <person name="Frey-Klett P."/>
            <person name="Fourrey C."/>
            <person name="Feussner I."/>
            <person name="Gay G."/>
            <person name="Grimwood J."/>
            <person name="Hoegger P.J."/>
            <person name="Jain P."/>
            <person name="Kilaru S."/>
            <person name="Labbe J."/>
            <person name="Lin Y.C."/>
            <person name="Legue V."/>
            <person name="Le Tacon F."/>
            <person name="Marmeisse R."/>
            <person name="Melayah D."/>
            <person name="Montanini B."/>
            <person name="Muratet M."/>
            <person name="Nehls U."/>
            <person name="Niculita-Hirzel H."/>
            <person name="Oudot-Le Secq M.P."/>
            <person name="Peter M."/>
            <person name="Quesneville H."/>
            <person name="Rajashekar B."/>
            <person name="Reich M."/>
            <person name="Rouhier N."/>
            <person name="Schmutz J."/>
            <person name="Yin T."/>
            <person name="Chalot M."/>
            <person name="Henrissat B."/>
            <person name="Kuees U."/>
            <person name="Lucas S."/>
            <person name="Van de Peer Y."/>
            <person name="Podila G.K."/>
            <person name="Polle A."/>
            <person name="Pukkila P.J."/>
            <person name="Richardson P.M."/>
            <person name="Rouze P."/>
            <person name="Sanders I.R."/>
            <person name="Stajich J.E."/>
            <person name="Tunlid A."/>
            <person name="Tuskan G."/>
            <person name="Grigoriev I.V."/>
        </authorList>
    </citation>
    <scope>NUCLEOTIDE SEQUENCE [LARGE SCALE GENOMIC DNA]</scope>
    <source>
        <strain evidence="2">S238N-H82 / ATCC MYA-4686</strain>
    </source>
</reference>
<dbReference type="OrthoDB" id="3145038at2759"/>
<evidence type="ECO:0000313" key="2">
    <source>
        <dbReference type="Proteomes" id="UP000001194"/>
    </source>
</evidence>
<dbReference type="RefSeq" id="XP_001885596.1">
    <property type="nucleotide sequence ID" value="XM_001885561.1"/>
</dbReference>
<dbReference type="KEGG" id="lbc:LACBIDRAFT_331158"/>
<dbReference type="InParanoid" id="B0DNM1"/>
<dbReference type="HOGENOM" id="CLU_1049973_0_0_1"/>